<dbReference type="CDD" id="cd04465">
    <property type="entry name" value="S1_RPS1_repeat_ec2_hs2"/>
    <property type="match status" value="1"/>
</dbReference>
<feature type="domain" description="S1 motif" evidence="5">
    <location>
        <begin position="117"/>
        <end position="192"/>
    </location>
</feature>
<evidence type="ECO:0000256" key="3">
    <source>
        <dbReference type="ARBA" id="ARBA00023274"/>
    </source>
</evidence>
<feature type="domain" description="S1 motif" evidence="5">
    <location>
        <begin position="299"/>
        <end position="363"/>
    </location>
</feature>
<dbReference type="PRINTS" id="PR00681">
    <property type="entry name" value="RIBOSOMALS1"/>
</dbReference>
<dbReference type="PANTHER" id="PTHR10724:SF7">
    <property type="entry name" value="SMALL RIBOSOMAL SUBUNIT PROTEIN BS1C"/>
    <property type="match status" value="1"/>
</dbReference>
<dbReference type="GO" id="GO:0003735">
    <property type="term" value="F:structural constituent of ribosome"/>
    <property type="evidence" value="ECO:0007669"/>
    <property type="project" value="TreeGrafter"/>
</dbReference>
<keyword evidence="3" id="KW-0687">Ribonucleoprotein</keyword>
<organism evidence="6 7">
    <name type="scientific">candidate division CPR3 bacterium GW2011_GWF2_35_18</name>
    <dbReference type="NCBI Taxonomy" id="1618350"/>
    <lineage>
        <taxon>Bacteria</taxon>
        <taxon>Bacteria division CPR3</taxon>
    </lineage>
</organism>
<dbReference type="InterPro" id="IPR012340">
    <property type="entry name" value="NA-bd_OB-fold"/>
</dbReference>
<feature type="domain" description="S1 motif" evidence="5">
    <location>
        <begin position="214"/>
        <end position="282"/>
    </location>
</feature>
<dbReference type="GO" id="GO:0003729">
    <property type="term" value="F:mRNA binding"/>
    <property type="evidence" value="ECO:0007669"/>
    <property type="project" value="TreeGrafter"/>
</dbReference>
<evidence type="ECO:0000256" key="4">
    <source>
        <dbReference type="ARBA" id="ARBA00025604"/>
    </source>
</evidence>
<name>A0A0G0BK04_UNCC3</name>
<dbReference type="GO" id="GO:0005840">
    <property type="term" value="C:ribosome"/>
    <property type="evidence" value="ECO:0007669"/>
    <property type="project" value="UniProtKB-KW"/>
</dbReference>
<dbReference type="Proteomes" id="UP000034581">
    <property type="component" value="Unassembled WGS sequence"/>
</dbReference>
<dbReference type="InterPro" id="IPR003029">
    <property type="entry name" value="S1_domain"/>
</dbReference>
<reference evidence="6 7" key="1">
    <citation type="journal article" date="2015" name="Nature">
        <title>rRNA introns, odd ribosomes, and small enigmatic genomes across a large radiation of phyla.</title>
        <authorList>
            <person name="Brown C.T."/>
            <person name="Hug L.A."/>
            <person name="Thomas B.C."/>
            <person name="Sharon I."/>
            <person name="Castelle C.J."/>
            <person name="Singh A."/>
            <person name="Wilkins M.J."/>
            <person name="Williams K.H."/>
            <person name="Banfield J.F."/>
        </authorList>
    </citation>
    <scope>NUCLEOTIDE SEQUENCE [LARGE SCALE GENOMIC DNA]</scope>
</reference>
<proteinExistence type="inferred from homology"/>
<feature type="domain" description="S1 motif" evidence="5">
    <location>
        <begin position="32"/>
        <end position="99"/>
    </location>
</feature>
<dbReference type="InterPro" id="IPR035104">
    <property type="entry name" value="Ribosomal_protein_S1-like"/>
</dbReference>
<dbReference type="STRING" id="1618350.UR67_C0003G0109"/>
<protein>
    <submittedName>
        <fullName evidence="6">30S ribosomal protein S1</fullName>
    </submittedName>
</protein>
<keyword evidence="2 6" id="KW-0689">Ribosomal protein</keyword>
<dbReference type="AlphaFoldDB" id="A0A0G0BK04"/>
<dbReference type="SMART" id="SM00316">
    <property type="entry name" value="S1"/>
    <property type="match status" value="4"/>
</dbReference>
<comment type="caution">
    <text evidence="6">The sequence shown here is derived from an EMBL/GenBank/DDBJ whole genome shotgun (WGS) entry which is preliminary data.</text>
</comment>
<dbReference type="InterPro" id="IPR050437">
    <property type="entry name" value="Ribos_protein_bS1-like"/>
</dbReference>
<dbReference type="EMBL" id="LBQB01000003">
    <property type="protein sequence ID" value="KKP69829.1"/>
    <property type="molecule type" value="Genomic_DNA"/>
</dbReference>
<evidence type="ECO:0000313" key="6">
    <source>
        <dbReference type="EMBL" id="KKP69829.1"/>
    </source>
</evidence>
<comment type="function">
    <text evidence="4">Binds mRNA; thus facilitating recognition of the initiation point. It is needed to translate mRNA with a short Shine-Dalgarno (SD) purine-rich sequence.</text>
</comment>
<dbReference type="SUPFAM" id="SSF50249">
    <property type="entry name" value="Nucleic acid-binding proteins"/>
    <property type="match status" value="4"/>
</dbReference>
<evidence type="ECO:0000313" key="7">
    <source>
        <dbReference type="Proteomes" id="UP000034581"/>
    </source>
</evidence>
<accession>A0A0G0BK04</accession>
<dbReference type="Pfam" id="PF00575">
    <property type="entry name" value="S1"/>
    <property type="match status" value="4"/>
</dbReference>
<dbReference type="PROSITE" id="PS50126">
    <property type="entry name" value="S1"/>
    <property type="match status" value="4"/>
</dbReference>
<evidence type="ECO:0000256" key="1">
    <source>
        <dbReference type="ARBA" id="ARBA00006767"/>
    </source>
</evidence>
<dbReference type="Gene3D" id="2.40.50.140">
    <property type="entry name" value="Nucleic acid-binding proteins"/>
    <property type="match status" value="4"/>
</dbReference>
<dbReference type="GO" id="GO:0006412">
    <property type="term" value="P:translation"/>
    <property type="evidence" value="ECO:0007669"/>
    <property type="project" value="TreeGrafter"/>
</dbReference>
<sequence>MNKKDTVAASEARSMDDLKDNPLFNPKPIKRNKIVEGIVLSINDNEILVDLGTKAEGVILGKELRAEKDFLSQLKKGDSILASVAQVENDHGQVVLSLRRAGIERRWRKLEQAFEEKTPVKVKVIDFNRGGLLVDGGIRGFIPISQLSQNIFPSTGSKEEVEDSLEKLKGKEIEAYVLEANRKANKLILSARPLDQISFSHDQKAEVLSKVKSDDVIPGTVTRIVPFGILVDIGGIDGLVHISEVSWDRLKKPEDLYSVGEKVKVLVLEKNEDEGKILLSLKRLQDDPWTKLEGKYSEGQEVEGEVTKLTTFGAFVRVGEGIDGLVHSSRLLDLNLELKVGDKGLFKITTLNVALKRMGLEPIVDKS</sequence>
<evidence type="ECO:0000256" key="2">
    <source>
        <dbReference type="ARBA" id="ARBA00022980"/>
    </source>
</evidence>
<comment type="similarity">
    <text evidence="1">Belongs to the bacterial ribosomal protein bS1 family.</text>
</comment>
<evidence type="ECO:0000259" key="5">
    <source>
        <dbReference type="PROSITE" id="PS50126"/>
    </source>
</evidence>
<dbReference type="FunFam" id="2.40.50.140:FF:000103">
    <property type="entry name" value="protein RRP5 homolog"/>
    <property type="match status" value="1"/>
</dbReference>
<dbReference type="PANTHER" id="PTHR10724">
    <property type="entry name" value="30S RIBOSOMAL PROTEIN S1"/>
    <property type="match status" value="1"/>
</dbReference>
<gene>
    <name evidence="6" type="ORF">UR67_C0003G0109</name>
</gene>